<dbReference type="InParanoid" id="F6TH13"/>
<feature type="domain" description="DUF4706" evidence="1">
    <location>
        <begin position="16"/>
        <end position="129"/>
    </location>
</feature>
<evidence type="ECO:0000313" key="3">
    <source>
        <dbReference type="Proteomes" id="UP000008144"/>
    </source>
</evidence>
<dbReference type="Proteomes" id="UP000008144">
    <property type="component" value="Unassembled WGS sequence"/>
</dbReference>
<dbReference type="Pfam" id="PF15797">
    <property type="entry name" value="DUF4706"/>
    <property type="match status" value="1"/>
</dbReference>
<dbReference type="AlphaFoldDB" id="F6TH13"/>
<organism evidence="2 3">
    <name type="scientific">Ciona intestinalis</name>
    <name type="common">Transparent sea squirt</name>
    <name type="synonym">Ascidia intestinalis</name>
    <dbReference type="NCBI Taxonomy" id="7719"/>
    <lineage>
        <taxon>Eukaryota</taxon>
        <taxon>Metazoa</taxon>
        <taxon>Chordata</taxon>
        <taxon>Tunicata</taxon>
        <taxon>Ascidiacea</taxon>
        <taxon>Phlebobranchia</taxon>
        <taxon>Cionidae</taxon>
        <taxon>Ciona</taxon>
    </lineage>
</organism>
<accession>F6TH13</accession>
<dbReference type="PANTHER" id="PTHR34394:SF1">
    <property type="entry name" value="SIMILAR TO RIKEN CDNA 2310022B05"/>
    <property type="match status" value="1"/>
</dbReference>
<evidence type="ECO:0000259" key="1">
    <source>
        <dbReference type="Pfam" id="PF15797"/>
    </source>
</evidence>
<proteinExistence type="predicted"/>
<reference evidence="2" key="2">
    <citation type="submission" date="2025-08" db="UniProtKB">
        <authorList>
            <consortium name="Ensembl"/>
        </authorList>
    </citation>
    <scope>IDENTIFICATION</scope>
</reference>
<reference evidence="3" key="1">
    <citation type="journal article" date="2002" name="Science">
        <title>The draft genome of Ciona intestinalis: insights into chordate and vertebrate origins.</title>
        <authorList>
            <person name="Dehal P."/>
            <person name="Satou Y."/>
            <person name="Campbell R.K."/>
            <person name="Chapman J."/>
            <person name="Degnan B."/>
            <person name="De Tomaso A."/>
            <person name="Davidson B."/>
            <person name="Di Gregorio A."/>
            <person name="Gelpke M."/>
            <person name="Goodstein D.M."/>
            <person name="Harafuji N."/>
            <person name="Hastings K.E."/>
            <person name="Ho I."/>
            <person name="Hotta K."/>
            <person name="Huang W."/>
            <person name="Kawashima T."/>
            <person name="Lemaire P."/>
            <person name="Martinez D."/>
            <person name="Meinertzhagen I.A."/>
            <person name="Necula S."/>
            <person name="Nonaka M."/>
            <person name="Putnam N."/>
            <person name="Rash S."/>
            <person name="Saiga H."/>
            <person name="Satake M."/>
            <person name="Terry A."/>
            <person name="Yamada L."/>
            <person name="Wang H.G."/>
            <person name="Awazu S."/>
            <person name="Azumi K."/>
            <person name="Boore J."/>
            <person name="Branno M."/>
            <person name="Chin-Bow S."/>
            <person name="DeSantis R."/>
            <person name="Doyle S."/>
            <person name="Francino P."/>
            <person name="Keys D.N."/>
            <person name="Haga S."/>
            <person name="Hayashi H."/>
            <person name="Hino K."/>
            <person name="Imai K.S."/>
            <person name="Inaba K."/>
            <person name="Kano S."/>
            <person name="Kobayashi K."/>
            <person name="Kobayashi M."/>
            <person name="Lee B.I."/>
            <person name="Makabe K.W."/>
            <person name="Manohar C."/>
            <person name="Matassi G."/>
            <person name="Medina M."/>
            <person name="Mochizuki Y."/>
            <person name="Mount S."/>
            <person name="Morishita T."/>
            <person name="Miura S."/>
            <person name="Nakayama A."/>
            <person name="Nishizaka S."/>
            <person name="Nomoto H."/>
            <person name="Ohta F."/>
            <person name="Oishi K."/>
            <person name="Rigoutsos I."/>
            <person name="Sano M."/>
            <person name="Sasaki A."/>
            <person name="Sasakura Y."/>
            <person name="Shoguchi E."/>
            <person name="Shin-i T."/>
            <person name="Spagnuolo A."/>
            <person name="Stainier D."/>
            <person name="Suzuki M.M."/>
            <person name="Tassy O."/>
            <person name="Takatori N."/>
            <person name="Tokuoka M."/>
            <person name="Yagi K."/>
            <person name="Yoshizaki F."/>
            <person name="Wada S."/>
            <person name="Zhang C."/>
            <person name="Hyatt P.D."/>
            <person name="Larimer F."/>
            <person name="Detter C."/>
            <person name="Doggett N."/>
            <person name="Glavina T."/>
            <person name="Hawkins T."/>
            <person name="Richardson P."/>
            <person name="Lucas S."/>
            <person name="Kohara Y."/>
            <person name="Levine M."/>
            <person name="Satoh N."/>
            <person name="Rokhsar D.S."/>
        </authorList>
    </citation>
    <scope>NUCLEOTIDE SEQUENCE [LARGE SCALE GENOMIC DNA]</scope>
</reference>
<keyword evidence="3" id="KW-1185">Reference proteome</keyword>
<name>F6TH13_CIOIN</name>
<dbReference type="InterPro" id="IPR031600">
    <property type="entry name" value="DUF4706"/>
</dbReference>
<evidence type="ECO:0000313" key="2">
    <source>
        <dbReference type="Ensembl" id="ENSCINP00000028107.2"/>
    </source>
</evidence>
<dbReference type="HOGENOM" id="CLU_1739865_0_0_1"/>
<reference evidence="2" key="3">
    <citation type="submission" date="2025-09" db="UniProtKB">
        <authorList>
            <consortium name="Ensembl"/>
        </authorList>
    </citation>
    <scope>IDENTIFICATION</scope>
</reference>
<dbReference type="STRING" id="7719.ENSCINP00000028107"/>
<protein>
    <recommendedName>
        <fullName evidence="1">DUF4706 domain-containing protein</fullName>
    </recommendedName>
</protein>
<sequence>MALWTQNPEKANYVNSYFAGMSSMATRIIERKESIKLSYGEERWNNISCSEQEKMLDKYIITPDASSRYKSVTSEMAPLEHVERVFPTLIMRSGQTIVKRMDDAKNEEICFKDEHSDPFCWETRSQMNMVMPPPVARKVTTPVKIKTQIK</sequence>
<dbReference type="OMA" id="NISCSEQ"/>
<dbReference type="Ensembl" id="ENSCINT00000028353.2">
    <property type="protein sequence ID" value="ENSCINP00000028107.2"/>
    <property type="gene ID" value="ENSCING00000016115.2"/>
</dbReference>
<dbReference type="PANTHER" id="PTHR34394">
    <property type="entry name" value="SIMILAR TO RIKEN CDNA 2310022B05"/>
    <property type="match status" value="1"/>
</dbReference>